<evidence type="ECO:0000313" key="7">
    <source>
        <dbReference type="Proteomes" id="UP000887572"/>
    </source>
</evidence>
<dbReference type="Proteomes" id="UP000887572">
    <property type="component" value="Unplaced"/>
</dbReference>
<dbReference type="InterPro" id="IPR019791">
    <property type="entry name" value="Haem_peroxidase_animal"/>
</dbReference>
<keyword evidence="4 6" id="KW-1133">Transmembrane helix</keyword>
<dbReference type="PRINTS" id="PR00457">
    <property type="entry name" value="ANPEROXIDASE"/>
</dbReference>
<evidence type="ECO:0000256" key="2">
    <source>
        <dbReference type="ARBA" id="ARBA00022559"/>
    </source>
</evidence>
<keyword evidence="5 6" id="KW-0472">Membrane</keyword>
<keyword evidence="2" id="KW-0560">Oxidoreductase</keyword>
<dbReference type="InterPro" id="IPR000109">
    <property type="entry name" value="POT_fam"/>
</dbReference>
<evidence type="ECO:0000256" key="4">
    <source>
        <dbReference type="ARBA" id="ARBA00022989"/>
    </source>
</evidence>
<feature type="transmembrane region" description="Helical" evidence="6">
    <location>
        <begin position="119"/>
        <end position="137"/>
    </location>
</feature>
<dbReference type="GO" id="GO:0020037">
    <property type="term" value="F:heme binding"/>
    <property type="evidence" value="ECO:0007669"/>
    <property type="project" value="InterPro"/>
</dbReference>
<feature type="transmembrane region" description="Helical" evidence="6">
    <location>
        <begin position="149"/>
        <end position="169"/>
    </location>
</feature>
<accession>A0A914HDJ7</accession>
<dbReference type="InterPro" id="IPR036259">
    <property type="entry name" value="MFS_trans_sf"/>
</dbReference>
<dbReference type="AlphaFoldDB" id="A0A914HDJ7"/>
<keyword evidence="2" id="KW-0575">Peroxidase</keyword>
<evidence type="ECO:0000256" key="6">
    <source>
        <dbReference type="SAM" id="Phobius"/>
    </source>
</evidence>
<comment type="subcellular location">
    <subcellularLocation>
        <location evidence="1">Membrane</location>
        <topology evidence="1">Multi-pass membrane protein</topology>
    </subcellularLocation>
</comment>
<dbReference type="GO" id="GO:0006979">
    <property type="term" value="P:response to oxidative stress"/>
    <property type="evidence" value="ECO:0007669"/>
    <property type="project" value="InterPro"/>
</dbReference>
<evidence type="ECO:0000256" key="1">
    <source>
        <dbReference type="ARBA" id="ARBA00004141"/>
    </source>
</evidence>
<dbReference type="GO" id="GO:0022857">
    <property type="term" value="F:transmembrane transporter activity"/>
    <property type="evidence" value="ECO:0007669"/>
    <property type="project" value="InterPro"/>
</dbReference>
<evidence type="ECO:0000313" key="8">
    <source>
        <dbReference type="WBParaSite" id="Gr19_v10_g16515.t2"/>
    </source>
</evidence>
<protein>
    <submittedName>
        <fullName evidence="8">Uncharacterized protein</fullName>
    </submittedName>
</protein>
<dbReference type="GO" id="GO:0004601">
    <property type="term" value="F:peroxidase activity"/>
    <property type="evidence" value="ECO:0007669"/>
    <property type="project" value="UniProtKB-KW"/>
</dbReference>
<dbReference type="WBParaSite" id="Gr19_v10_g16515.t2">
    <property type="protein sequence ID" value="Gr19_v10_g16515.t2"/>
    <property type="gene ID" value="Gr19_v10_g16515"/>
</dbReference>
<evidence type="ECO:0000256" key="5">
    <source>
        <dbReference type="ARBA" id="ARBA00023136"/>
    </source>
</evidence>
<dbReference type="InterPro" id="IPR010255">
    <property type="entry name" value="Haem_peroxidase_sf"/>
</dbReference>
<sequence length="327" mass="36898">MDKKSPKMVYHSFVSLAYFSSLFGSILADNFFCRFRVILWVSLVYVFGHAFLSAGAIPFMDSLVRKVLDYSGLAVIALATGGMAGDDQQRLSGSTWVLQARRVDGRIGWFTILPDQVNTLNPLLVLILVPLFEAWLYPTTNKMCKVTPLRKMAIGAILAAVAFCMADFLQPIELVRPNSVNILWQVPQLFVMTVGEILLSVTGLEFSYSQAAPSMKSVVQALWLLTVFFGNIIDIPRFPCFVAGDERNSHQPGLTTIHNMFLREHNRIARQLQAMNTGWNDEKLYQETRRIVGAHFQHIVFKEYLPKLIGQRVLFTFSSVQNCSFSD</sequence>
<proteinExistence type="predicted"/>
<feature type="transmembrane region" description="Helical" evidence="6">
    <location>
        <begin position="189"/>
        <end position="208"/>
    </location>
</feature>
<dbReference type="PANTHER" id="PTHR11475:SF133">
    <property type="entry name" value="PEROXIDASE"/>
    <property type="match status" value="1"/>
</dbReference>
<name>A0A914HDJ7_GLORO</name>
<dbReference type="PANTHER" id="PTHR11475">
    <property type="entry name" value="OXIDASE/PEROXIDASE"/>
    <property type="match status" value="1"/>
</dbReference>
<feature type="transmembrane region" description="Helical" evidence="6">
    <location>
        <begin position="38"/>
        <end position="60"/>
    </location>
</feature>
<dbReference type="SUPFAM" id="SSF48113">
    <property type="entry name" value="Heme-dependent peroxidases"/>
    <property type="match status" value="1"/>
</dbReference>
<dbReference type="GO" id="GO:0016020">
    <property type="term" value="C:membrane"/>
    <property type="evidence" value="ECO:0007669"/>
    <property type="project" value="UniProtKB-SubCell"/>
</dbReference>
<keyword evidence="3 6" id="KW-0812">Transmembrane</keyword>
<organism evidence="7 8">
    <name type="scientific">Globodera rostochiensis</name>
    <name type="common">Golden nematode worm</name>
    <name type="synonym">Heterodera rostochiensis</name>
    <dbReference type="NCBI Taxonomy" id="31243"/>
    <lineage>
        <taxon>Eukaryota</taxon>
        <taxon>Metazoa</taxon>
        <taxon>Ecdysozoa</taxon>
        <taxon>Nematoda</taxon>
        <taxon>Chromadorea</taxon>
        <taxon>Rhabditida</taxon>
        <taxon>Tylenchina</taxon>
        <taxon>Tylenchomorpha</taxon>
        <taxon>Tylenchoidea</taxon>
        <taxon>Heteroderidae</taxon>
        <taxon>Heteroderinae</taxon>
        <taxon>Globodera</taxon>
    </lineage>
</organism>
<evidence type="ECO:0000256" key="3">
    <source>
        <dbReference type="ARBA" id="ARBA00022692"/>
    </source>
</evidence>
<dbReference type="Pfam" id="PF00854">
    <property type="entry name" value="PTR2"/>
    <property type="match status" value="2"/>
</dbReference>
<keyword evidence="7" id="KW-1185">Reference proteome</keyword>
<reference evidence="8" key="1">
    <citation type="submission" date="2022-11" db="UniProtKB">
        <authorList>
            <consortium name="WormBaseParasite"/>
        </authorList>
    </citation>
    <scope>IDENTIFICATION</scope>
</reference>
<dbReference type="PROSITE" id="PS50292">
    <property type="entry name" value="PEROXIDASE_3"/>
    <property type="match status" value="1"/>
</dbReference>
<dbReference type="Gene3D" id="1.20.1250.20">
    <property type="entry name" value="MFS general substrate transporter like domains"/>
    <property type="match status" value="2"/>
</dbReference>